<evidence type="ECO:0000256" key="1">
    <source>
        <dbReference type="ARBA" id="ARBA00004613"/>
    </source>
</evidence>
<feature type="region of interest" description="Disordered" evidence="4">
    <location>
        <begin position="4260"/>
        <end position="4279"/>
    </location>
</feature>
<dbReference type="PANTHER" id="PTHR12338:SF8">
    <property type="entry name" value="HEME_HEMOPEXIN-BINDING PROTEIN"/>
    <property type="match status" value="1"/>
</dbReference>
<keyword evidence="3" id="KW-0732">Signal</keyword>
<feature type="domain" description="Filamentous haemagglutinin FhaB/tRNA nuclease CdiA-like TPS" evidence="5">
    <location>
        <begin position="143"/>
        <end position="257"/>
    </location>
</feature>
<keyword evidence="7" id="KW-1185">Reference proteome</keyword>
<dbReference type="InterPro" id="IPR012334">
    <property type="entry name" value="Pectin_lyas_fold"/>
</dbReference>
<protein>
    <submittedName>
        <fullName evidence="6">Filamentous hemagglutinin family protein</fullName>
    </submittedName>
</protein>
<feature type="region of interest" description="Disordered" evidence="4">
    <location>
        <begin position="4294"/>
        <end position="4315"/>
    </location>
</feature>
<dbReference type="SMART" id="SM00912">
    <property type="entry name" value="Haemagg_act"/>
    <property type="match status" value="1"/>
</dbReference>
<keyword evidence="2" id="KW-0964">Secreted</keyword>
<dbReference type="InterPro" id="IPR021026">
    <property type="entry name" value="Filamn_hemagglutn_DUF3739"/>
</dbReference>
<dbReference type="InterPro" id="IPR008638">
    <property type="entry name" value="FhaB/CdiA-like_TPS"/>
</dbReference>
<evidence type="ECO:0000259" key="5">
    <source>
        <dbReference type="SMART" id="SM00912"/>
    </source>
</evidence>
<evidence type="ECO:0000313" key="7">
    <source>
        <dbReference type="Proteomes" id="UP001216674"/>
    </source>
</evidence>
<comment type="subcellular location">
    <subcellularLocation>
        <location evidence="1">Secreted</location>
    </subcellularLocation>
</comment>
<dbReference type="PANTHER" id="PTHR12338">
    <property type="entry name" value="AUTOTRANSPORTER"/>
    <property type="match status" value="1"/>
</dbReference>
<accession>A0ABT6APN3</accession>
<dbReference type="InterPro" id="IPR011050">
    <property type="entry name" value="Pectin_lyase_fold/virulence"/>
</dbReference>
<dbReference type="Pfam" id="PF12545">
    <property type="entry name" value="DUF3739"/>
    <property type="match status" value="1"/>
</dbReference>
<reference evidence="6 7" key="1">
    <citation type="submission" date="2023-03" db="EMBL/GenBank/DDBJ databases">
        <title>Draft assemblies of triclosan tolerant bacteria isolated from returned activated sludge.</title>
        <authorList>
            <person name="Van Hamelsveld S."/>
        </authorList>
    </citation>
    <scope>NUCLEOTIDE SEQUENCE [LARGE SCALE GENOMIC DNA]</scope>
    <source>
        <strain evidence="6 7">GW210010_S58</strain>
    </source>
</reference>
<feature type="compositionally biased region" description="Basic and acidic residues" evidence="4">
    <location>
        <begin position="4303"/>
        <end position="4315"/>
    </location>
</feature>
<comment type="caution">
    <text evidence="6">The sequence shown here is derived from an EMBL/GenBank/DDBJ whole genome shotgun (WGS) entry which is preliminary data.</text>
</comment>
<evidence type="ECO:0000256" key="4">
    <source>
        <dbReference type="SAM" id="MobiDB-lite"/>
    </source>
</evidence>
<dbReference type="Pfam" id="PF05860">
    <property type="entry name" value="TPS"/>
    <property type="match status" value="1"/>
</dbReference>
<evidence type="ECO:0000313" key="6">
    <source>
        <dbReference type="EMBL" id="MDF3834542.1"/>
    </source>
</evidence>
<evidence type="ECO:0000256" key="2">
    <source>
        <dbReference type="ARBA" id="ARBA00022525"/>
    </source>
</evidence>
<organism evidence="6 7">
    <name type="scientific">Cupriavidus basilensis</name>
    <dbReference type="NCBI Taxonomy" id="68895"/>
    <lineage>
        <taxon>Bacteria</taxon>
        <taxon>Pseudomonadati</taxon>
        <taxon>Pseudomonadota</taxon>
        <taxon>Betaproteobacteria</taxon>
        <taxon>Burkholderiales</taxon>
        <taxon>Burkholderiaceae</taxon>
        <taxon>Cupriavidus</taxon>
    </lineage>
</organism>
<sequence>MSTRGHTGAATRAGSRAQGGQALRLVPMARAIALTLAAGGAIGDAQAQRAFSPDWFAAKGAAQNAAAATGKLPNGMPVSQLASPQEQQQRASAQLQRSIDNLNLAARGIAAQQAAQAAAREAALKDGAAMPEGLAEGGLKVDTNALTAGWHNANAPKQTVIDGKTTVAIDQSADRAILNWETFNVGKNTTVAFQQQKDWAVLNRVNDPNARPSQIQGQIKGDGTVMIVNRNGIVFNGSSQIDTRNLVAAAARIDDEQFRSNGIFSPGTAASFTNAQGKIEVQAGARIATPASAKSTEGGGYVLLLGKEVHNAGDIATLKGQAALAAGDSFVIKKGVGTDGNQGATTRGNEVTPQFDSGSLAGKVTNTGLIVAGEGDITLAGRDMRQSGVALATTTVNTRGTVHLNAVGSTGSVVLGPGATTAVVIGDDGKTTALDSQRDGLRGPAVASTENIVLVTDRRDQSRVEIASGGTADFQQDSLTLATGGQIVVNAAQRSLVRERARIDVAGAVGVNLAMESNNIKVNVQGNEQRDAPGNRDGKLLNSNDVWIDRRSLVFVPKGTNGYDSDRWYTAGGLLEVGGYLGTQGHKVGEWMAQGGTVSFGGNDVVTQAGSNINLSGGTLNVQTGFIRQTWLKGADGGLHEVSRAPGDQLYTGLYKGFEDEHKRWGEKATGYFYSPLIGAQRRLENGYTVGRDAGKLVIATGAAVLEGDIIGEAFQGARQTQAPQAALDGYSQSHNAAAARGELIVGQYLPMYDKRTGLQHHILGAVMGQVEFKDTQDRIAAGLGLGTALPADRQGKLMLDASQLNGFELGAIKIAARHKILVDADLKAAAGGKVTLYGNDVAVNAGITAHAGTIQLGNVLSQMASNGSMEDTSLPASAGIPAGVTVREGMTLDASGLWRNLLLNPGDGSGLPYRNGGSVVVRSSGGVVLPTASVIDVSSGAAVLANGKTQGGKGGDATLEANANSPAHTGALTLDGALRGHGVDGGGTLRVRAGKVWIGDAPHDTGTEPGMLVLGGGFFDKGFSAYDIAGKAGLTVADGARVDVTMPVYRFGTDAQRSDSKAGGALALWTPALYQEDPSRGVMAQRKGASLSLQAGAARSAAADMATVQAVIGRGAVINVDPGQALKVASIGQLTVDGTLNAWGGKIALTGVTVLSPEAESAEAAGHGRSIRIGEHAVLDAAARAVSATDARGQRYGLVRGGGSIVIGGEIDPATGTASAGNLFVVVREGALLDASGTQARLDIAGQGAATVASHGGSISLASNNGLYLDGTLKAAAGGAGAAGGTLAVALDAPLYRTDAAARVRQAREFILTQDQPAGQLPGGAGDAASGLAYGHARLGAGQVTAGGFDNLSILSNGIVSFDGNVSLSLGQSLNLYTGSLALADGAADASRIHLAAPYMRLAGVGAIAAADGKIRPTVRGGISGQASAGQLRIEAGGVLDLRDNLSVGARGGVAATEGLPAVVDRRAFDRLELVSHGDLRLLGGTVTGQNTTLSTPADLYLAAAQIYPAMGATATVRAGYLGTNSDFDQNRKLVIGRTADGVPAVPYSAFGTLNLGAAVIEQGGVLRAPLGGITIGMETSASRAATQSVHLLPGSLTSVSADGLVLPYGGTVDGVTWQYDGEQVGLLGAGGTSFTGVPRVSVTLLGRAIDVQRDAVLDLSGGGRLLGAAFVSGRGGSTDARYHPLMQTSAGGSFTLPGLATNPVYAIVPGMQPAVAPAGGEGGAGVPPPGQQVTIAAGVPGLPAGTYTLLPSTYALLPGAFRVEINGQAGAAASAASAVAMRNGSWSTPGQFSIAGTGIRDALSRRLVVTPADVLRTYSQYSETSFADFVRADAARVGVPRAALEADAKTLRLHLVAGNGAADDFNFNGLARFQPAANGFGGTLAVTSPSSDIEVLAAGVQPGAGSNTVSLHAADLNAVGAARMVIGGLPWVKYGQGGNLVQFDAVGSANAVNLRQGASLSAAEVFLISTVQATSQAGGIRVEQGASINTLGRGKAAYDSGDGFVYQPGNRGVLAVSNGRLQMLAPQSMTSGSPGSILVGGCARLVCAGTTSLYSEGTIAFATSNEFELGDAVRYGTRHLALAVGGINVGSAAALAAAAARRALPSGLTLNQDVMDRLLRGDTSTGAPALQTLSLTAAQSFNFYGDTTLSTLDASGKSLLDNLALTTPAIYGHGDAGDVARIRTGTLVWNGTTALPGAVVAEGAGTGAGTLDIQARRIEFGYGPDTQPDTVADAARLVLGFANVNLNASERVTANHKGSLAVYQAQGAYETGKGFAYSGGNLNIATPLITGEAGSVNRITAGGAINVSAPAGSGAASAMPAIDALGAELALSGKRIVLDTTVVLPSGKLTLSADNDLSLANAARIDVAGRKATFMDVDKYSWGGDVILESRAGNIRQAEGSVIDLSAQHNQAGTLKAVAVAASAGLVDLQGKVLGGSSGRYDAGGTVMPYRAGGVDIRAQGIGDFAALNRRLNDGEVFGARSFQLKRGDLTIGDEIKAGMVNVSVDDGSLTVAGTIDASGERVGSIRLAGKNGLTIAGTALLDTHGSALRVDSYGKIIDAPNRALIELNSGNGPLTLASGARLDLRHGTDVATGTGKGQNDGVARGTLELNAPRIGSGGKVDDANAPTYGDLAIDARGSLSIRGARSIVVNATARYTDAPPGTSPAASGRPYQVIDQAYLDGKHADSTAFIDAALANGALLNGKLAGLNNASYADAFHLRPGVEIASKTPDGDLIVSGDLDLSGYRYAGVNPHNRKTAVYGSGEPGSLVIRAGGNLEIYGSINDGFAPPPATPDDNGWVLTPGRQAYGGDVVVPGAGVVLAEGTLFPAGKTLNYALPIQATMMASGTILPVEGTLGAPLELPANTVLRAAVRDSAGNVVYAAGTLVAEPVTLAAGMKLDAGTLLPNAASLAAMTWPAGVPLPGRASFNTNPDGVLLAGALPLKVGALIPSDTNVKLPGDALSVPLRTVTGASQGSNWAVAAMLPEGSLSWSMRLVSGADIQAADTRAIKPAFAGDLVLADTHYALYETHDKIVIPGTPARPGGAWYWNALGAELGFEPGTPVPASEESWCAVDACIRYNYVWNELGVLIDPAFTAGKPVEAIYESFCSEGVCTSLGEPIPAVPDRVIVGPVKQVSPISQHFSVLRTGTGNLDLIAAGNVAMRSAYGVYTAGVSTASLADAVAFDQARSRSRDGTTVLGSGGSAYEPLVNDSAGSPYAAWYPDHGGNVLVRAGGSLTGDIVSQFSLPRTEDARAQSVAGNLGNWLWRQGTGDTAGVDPIAASWWINFGTYVKEAGGANTGHPDRDIINTLPMLVGFTGVGTLGGGNLTVDVGGNAGMLDRRGSSDGVSSPRSEGLVLAVASTGRAAPGGQLLLTGGGDMDVRIGGDLNPGLRARAAISPGTSTTASTDFFNQNLNLNGVLTNLRGGLDLQTGSLGGIAMNYGGIPQTNDLKEGRAYNPFNATLGTATGGVVLMLGDAAANLSTRGDLVLSGTGDPGRISTRSSSSFTFDGKPYADGGYGWFSLWTDRTAIHLFSAGGNLTPSVQLGTVRSQVSGNASATDGRFLFPSQLSSVAANGSIFLGKSALGGQDSYDTAYSLSLAPAATGSLQLLAGDSIYASGYAVTQSGASLSALPTPFKPAFIGFDYYSQATGAIPYVTSNVASDAIRPTLIQFPLFAFGANTAAVRAAGDRDPARFYAAQGDIVGLRTGEILAFKSGQRTGQTWYESAGPVWMMAGRDIVNAGTPLGQPVLMPQEIANTLAQSQGGGTSAGNLFVHNGPNDVSVVSAGRDILRSAFSVAGPGTLEISAGRNILMEDKAAVTSLGSVLPGDARPGASIVMQAGLGARGADYAGFVKRYLDPVNQAEAGKPLAAQPGKVVHGYNRRLALADWLRAEHGYQGADKDAQAFLAALQAKRDADPAQPRRLLANDYQQAAQLHLVNWLETRYGFDGSEDALAFFNRLPPEQQRIYIRGVYAAELRAGGREHNDAGGARYGSYLRGRNAIAALFPGTDAQGKPIAYQGDITMYGAAGVNTLFGGDITMLTPGGHQVFGIEGVAPQPVAGVIPGVITQGAGNIHLYAQDHILLGQSRIMTTFGGHIMGWSAEGDINAGRGAKTTVVYTPPKRVYDQWGNVTLSSGVPSTGAGIATLNPIPEVPAGDVDLIAPLGTIDAGEAGIRVSGNVSLAALQVVNAANIAVQGQATGIPVVAAVNVSALANASAAASQASAAAQDALQRERATARQALPSIFTVRVIGFGNEPVQGDGAMQPAPASGGQSGATRYDMANPVQLVGNGQHFDAGGWARLTDDERRQLRQDR</sequence>
<dbReference type="InterPro" id="IPR050909">
    <property type="entry name" value="Bact_Autotransporter_VF"/>
</dbReference>
<dbReference type="SUPFAM" id="SSF51126">
    <property type="entry name" value="Pectin lyase-like"/>
    <property type="match status" value="1"/>
</dbReference>
<evidence type="ECO:0000256" key="3">
    <source>
        <dbReference type="ARBA" id="ARBA00022729"/>
    </source>
</evidence>
<dbReference type="RefSeq" id="WP_276265563.1">
    <property type="nucleotide sequence ID" value="NZ_JARJLM010000280.1"/>
</dbReference>
<dbReference type="NCBIfam" id="TIGR01901">
    <property type="entry name" value="adhes_NPXG"/>
    <property type="match status" value="1"/>
</dbReference>
<dbReference type="EMBL" id="JARJLM010000280">
    <property type="protein sequence ID" value="MDF3834542.1"/>
    <property type="molecule type" value="Genomic_DNA"/>
</dbReference>
<proteinExistence type="predicted"/>
<gene>
    <name evidence="6" type="ORF">P3W85_16490</name>
</gene>
<dbReference type="Gene3D" id="2.160.20.10">
    <property type="entry name" value="Single-stranded right-handed beta-helix, Pectin lyase-like"/>
    <property type="match status" value="2"/>
</dbReference>
<name>A0ABT6APN3_9BURK</name>
<dbReference type="Proteomes" id="UP001216674">
    <property type="component" value="Unassembled WGS sequence"/>
</dbReference>